<keyword evidence="6" id="KW-1003">Cell membrane</keyword>
<dbReference type="InterPro" id="IPR005829">
    <property type="entry name" value="Sugar_transporter_CS"/>
</dbReference>
<protein>
    <recommendedName>
        <fullName evidence="10">Bcr/CflA family efflux transporter</fullName>
    </recommendedName>
</protein>
<evidence type="ECO:0000256" key="5">
    <source>
        <dbReference type="ARBA" id="ARBA00022448"/>
    </source>
</evidence>
<keyword evidence="5 10" id="KW-0813">Transport</keyword>
<dbReference type="PROSITE" id="PS00216">
    <property type="entry name" value="SUGAR_TRANSPORT_1"/>
    <property type="match status" value="1"/>
</dbReference>
<feature type="transmembrane region" description="Helical" evidence="10">
    <location>
        <begin position="292"/>
        <end position="313"/>
    </location>
</feature>
<dbReference type="InterPro" id="IPR011701">
    <property type="entry name" value="MFS"/>
</dbReference>
<dbReference type="Gene3D" id="1.20.1720.10">
    <property type="entry name" value="Multidrug resistance protein D"/>
    <property type="match status" value="1"/>
</dbReference>
<dbReference type="Pfam" id="PF07690">
    <property type="entry name" value="MFS_1"/>
    <property type="match status" value="1"/>
</dbReference>
<keyword evidence="7 10" id="KW-0812">Transmembrane</keyword>
<dbReference type="PANTHER" id="PTHR43124">
    <property type="entry name" value="PURINE EFFLUX PUMP PBUE"/>
    <property type="match status" value="1"/>
</dbReference>
<dbReference type="PRINTS" id="PR01035">
    <property type="entry name" value="TCRTETA"/>
</dbReference>
<evidence type="ECO:0000256" key="2">
    <source>
        <dbReference type="ARBA" id="ARBA00004651"/>
    </source>
</evidence>
<dbReference type="AlphaFoldDB" id="A0A7Z0HVW4"/>
<evidence type="ECO:0000256" key="3">
    <source>
        <dbReference type="ARBA" id="ARBA00006236"/>
    </source>
</evidence>
<reference evidence="12 13" key="1">
    <citation type="journal article" date="2000" name="Arch. Microbiol.">
        <title>Rhodobaca bogoriensis gen. nov. and sp. nov., an alkaliphilic purple nonsulfur bacterium from African Rift Valley soda lakes.</title>
        <authorList>
            <person name="Milford A.D."/>
            <person name="Achenbach L.A."/>
            <person name="Jung D.O."/>
            <person name="Madigan M.T."/>
        </authorList>
    </citation>
    <scope>NUCLEOTIDE SEQUENCE [LARGE SCALE GENOMIC DNA]</scope>
    <source>
        <strain evidence="12 13">2376</strain>
    </source>
</reference>
<dbReference type="EMBL" id="JACBXS010000001">
    <property type="protein sequence ID" value="NYS23370.1"/>
    <property type="molecule type" value="Genomic_DNA"/>
</dbReference>
<dbReference type="InterPro" id="IPR036259">
    <property type="entry name" value="MFS_trans_sf"/>
</dbReference>
<feature type="domain" description="Major facilitator superfamily (MFS) profile" evidence="11">
    <location>
        <begin position="26"/>
        <end position="409"/>
    </location>
</feature>
<dbReference type="InterPro" id="IPR004812">
    <property type="entry name" value="Efflux_drug-R_Bcr/CmlA"/>
</dbReference>
<feature type="transmembrane region" description="Helical" evidence="10">
    <location>
        <begin position="177"/>
        <end position="197"/>
    </location>
</feature>
<keyword evidence="9 10" id="KW-0472">Membrane</keyword>
<dbReference type="RefSeq" id="WP_179904079.1">
    <property type="nucleotide sequence ID" value="NZ_JACBXS010000001.1"/>
</dbReference>
<sequence>MPPSDATAAPLAPASSRFLDRTSPPHVITLVLLAGLAALAMNVFLPSLPSMAAYFGTDYRVMQLSVSLYLAVNAVIQILIGPISDRFGRRPVLLWSLGVFVLATLGTLLATNAVIFLLFRMLQAVVVSAIVLSRAAIRDVMDEAAAASRIGYVTMGMALVPMAAPAVGGLLDEAFGWRGSFMLMLLAGMGVLALTWADLGETKPRGTGGMRAQFAELPELMTSRRFWGYCITATLASGAFFAYLGGAPFVGSVVFGMSPATLGIFFGAPAIGYAIGNFVAGRYSIHVGVDRMVLLGCLICMGGVSVMVALFALGFQSPGVFFGFFVFVGLGNGMVLPNATSGMMSVRPHLAGTASGIGGAIMIGGGAALSALAGALLTPETGAAPLLALLLITTALSVVAIVYVIRRGRQLGG</sequence>
<keyword evidence="13" id="KW-1185">Reference proteome</keyword>
<keyword evidence="10" id="KW-0997">Cell inner membrane</keyword>
<dbReference type="PROSITE" id="PS50850">
    <property type="entry name" value="MFS"/>
    <property type="match status" value="1"/>
</dbReference>
<feature type="transmembrane region" description="Helical" evidence="10">
    <location>
        <begin position="383"/>
        <end position="405"/>
    </location>
</feature>
<feature type="transmembrane region" description="Helical" evidence="10">
    <location>
        <begin position="226"/>
        <end position="245"/>
    </location>
</feature>
<comment type="caution">
    <text evidence="10">Lacks conserved residue(s) required for the propagation of feature annotation.</text>
</comment>
<dbReference type="InterPro" id="IPR020846">
    <property type="entry name" value="MFS_dom"/>
</dbReference>
<evidence type="ECO:0000256" key="6">
    <source>
        <dbReference type="ARBA" id="ARBA00022475"/>
    </source>
</evidence>
<evidence type="ECO:0000259" key="11">
    <source>
        <dbReference type="PROSITE" id="PS50850"/>
    </source>
</evidence>
<dbReference type="InterPro" id="IPR050189">
    <property type="entry name" value="MFS_Efflux_Transporters"/>
</dbReference>
<evidence type="ECO:0000313" key="12">
    <source>
        <dbReference type="EMBL" id="NYS23370.1"/>
    </source>
</evidence>
<evidence type="ECO:0000313" key="13">
    <source>
        <dbReference type="Proteomes" id="UP000529417"/>
    </source>
</evidence>
<dbReference type="InterPro" id="IPR001958">
    <property type="entry name" value="Tet-R_TetA/multi-R_MdtG-like"/>
</dbReference>
<evidence type="ECO:0000256" key="1">
    <source>
        <dbReference type="ARBA" id="ARBA00003279"/>
    </source>
</evidence>
<dbReference type="GO" id="GO:1990961">
    <property type="term" value="P:xenobiotic detoxification by transmembrane export across the plasma membrane"/>
    <property type="evidence" value="ECO:0007669"/>
    <property type="project" value="InterPro"/>
</dbReference>
<evidence type="ECO:0000256" key="10">
    <source>
        <dbReference type="RuleBase" id="RU365088"/>
    </source>
</evidence>
<feature type="transmembrane region" description="Helical" evidence="10">
    <location>
        <begin position="357"/>
        <end position="377"/>
    </location>
</feature>
<accession>A0A7Z0HVW4</accession>
<comment type="function">
    <text evidence="1">Resistance to tetracycline by an active tetracycline efflux. This is an energy-dependent process that decreases the accumulation of the antibiotic in whole cells. This protein functions as a metal-tetracycline/H(+) antiporter.</text>
</comment>
<evidence type="ECO:0000256" key="8">
    <source>
        <dbReference type="ARBA" id="ARBA00022989"/>
    </source>
</evidence>
<feature type="transmembrane region" description="Helical" evidence="10">
    <location>
        <begin position="257"/>
        <end position="280"/>
    </location>
</feature>
<gene>
    <name evidence="12" type="ORF">HUK65_00080</name>
</gene>
<dbReference type="GO" id="GO:0042910">
    <property type="term" value="F:xenobiotic transmembrane transporter activity"/>
    <property type="evidence" value="ECO:0007669"/>
    <property type="project" value="InterPro"/>
</dbReference>
<dbReference type="NCBIfam" id="TIGR00710">
    <property type="entry name" value="efflux_Bcr_CflA"/>
    <property type="match status" value="1"/>
</dbReference>
<proteinExistence type="inferred from homology"/>
<feature type="transmembrane region" description="Helical" evidence="10">
    <location>
        <begin position="61"/>
        <end position="80"/>
    </location>
</feature>
<feature type="transmembrane region" description="Helical" evidence="10">
    <location>
        <begin position="27"/>
        <end position="49"/>
    </location>
</feature>
<dbReference type="PANTHER" id="PTHR43124:SF3">
    <property type="entry name" value="CHLORAMPHENICOL EFFLUX PUMP RV0191"/>
    <property type="match status" value="1"/>
</dbReference>
<feature type="transmembrane region" description="Helical" evidence="10">
    <location>
        <begin position="149"/>
        <end position="171"/>
    </location>
</feature>
<dbReference type="CDD" id="cd17320">
    <property type="entry name" value="MFS_MdfA_MDR_like"/>
    <property type="match status" value="1"/>
</dbReference>
<comment type="caution">
    <text evidence="12">The sequence shown here is derived from an EMBL/GenBank/DDBJ whole genome shotgun (WGS) entry which is preliminary data.</text>
</comment>
<comment type="similarity">
    <text evidence="4">Belongs to the major facilitator superfamily. TCR/Tet family.</text>
</comment>
<evidence type="ECO:0000256" key="7">
    <source>
        <dbReference type="ARBA" id="ARBA00022692"/>
    </source>
</evidence>
<name>A0A7Z0HVW4_9RHOB</name>
<evidence type="ECO:0000256" key="4">
    <source>
        <dbReference type="ARBA" id="ARBA00007520"/>
    </source>
</evidence>
<keyword evidence="8 10" id="KW-1133">Transmembrane helix</keyword>
<feature type="transmembrane region" description="Helical" evidence="10">
    <location>
        <begin position="92"/>
        <end position="111"/>
    </location>
</feature>
<dbReference type="GO" id="GO:0005886">
    <property type="term" value="C:plasma membrane"/>
    <property type="evidence" value="ECO:0007669"/>
    <property type="project" value="UniProtKB-SubCell"/>
</dbReference>
<comment type="similarity">
    <text evidence="3 10">Belongs to the major facilitator superfamily. Bcr/CmlA family.</text>
</comment>
<organism evidence="12 13">
    <name type="scientific">Rhabdonatronobacter sediminivivens</name>
    <dbReference type="NCBI Taxonomy" id="2743469"/>
    <lineage>
        <taxon>Bacteria</taxon>
        <taxon>Pseudomonadati</taxon>
        <taxon>Pseudomonadota</taxon>
        <taxon>Alphaproteobacteria</taxon>
        <taxon>Rhodobacterales</taxon>
        <taxon>Paracoccaceae</taxon>
        <taxon>Rhabdonatronobacter</taxon>
    </lineage>
</organism>
<dbReference type="Proteomes" id="UP000529417">
    <property type="component" value="Unassembled WGS sequence"/>
</dbReference>
<feature type="transmembrane region" description="Helical" evidence="10">
    <location>
        <begin position="319"/>
        <end position="336"/>
    </location>
</feature>
<comment type="subcellular location">
    <subcellularLocation>
        <location evidence="10">Cell inner membrane</location>
        <topology evidence="10">Multi-pass membrane protein</topology>
    </subcellularLocation>
    <subcellularLocation>
        <location evidence="2">Cell membrane</location>
        <topology evidence="2">Multi-pass membrane protein</topology>
    </subcellularLocation>
</comment>
<dbReference type="SUPFAM" id="SSF103473">
    <property type="entry name" value="MFS general substrate transporter"/>
    <property type="match status" value="1"/>
</dbReference>
<evidence type="ECO:0000256" key="9">
    <source>
        <dbReference type="ARBA" id="ARBA00023136"/>
    </source>
</evidence>